<evidence type="ECO:0000313" key="2">
    <source>
        <dbReference type="EMBL" id="QEK11715.1"/>
    </source>
</evidence>
<proteinExistence type="predicted"/>
<organism evidence="2 3">
    <name type="scientific">Crassaminicella thermophila</name>
    <dbReference type="NCBI Taxonomy" id="2599308"/>
    <lineage>
        <taxon>Bacteria</taxon>
        <taxon>Bacillati</taxon>
        <taxon>Bacillota</taxon>
        <taxon>Clostridia</taxon>
        <taxon>Eubacteriales</taxon>
        <taxon>Clostridiaceae</taxon>
        <taxon>Crassaminicella</taxon>
    </lineage>
</organism>
<dbReference type="SMART" id="SM00530">
    <property type="entry name" value="HTH_XRE"/>
    <property type="match status" value="1"/>
</dbReference>
<reference evidence="2 3" key="1">
    <citation type="submission" date="2019-07" db="EMBL/GenBank/DDBJ databases">
        <title>Complete genome of Crassaminicella thermophila SY095.</title>
        <authorList>
            <person name="Li X."/>
        </authorList>
    </citation>
    <scope>NUCLEOTIDE SEQUENCE [LARGE SCALE GENOMIC DNA]</scope>
    <source>
        <strain evidence="2 3">SY095</strain>
    </source>
</reference>
<dbReference type="Pfam" id="PF01381">
    <property type="entry name" value="HTH_3"/>
    <property type="match status" value="1"/>
</dbReference>
<keyword evidence="3" id="KW-1185">Reference proteome</keyword>
<dbReference type="RefSeq" id="WP_148808870.1">
    <property type="nucleotide sequence ID" value="NZ_CP042243.1"/>
</dbReference>
<dbReference type="Gene3D" id="1.10.260.40">
    <property type="entry name" value="lambda repressor-like DNA-binding domains"/>
    <property type="match status" value="1"/>
</dbReference>
<dbReference type="OrthoDB" id="1928437at2"/>
<dbReference type="InterPro" id="IPR010982">
    <property type="entry name" value="Lambda_DNA-bd_dom_sf"/>
</dbReference>
<dbReference type="EMBL" id="CP042243">
    <property type="protein sequence ID" value="QEK11715.1"/>
    <property type="molecule type" value="Genomic_DNA"/>
</dbReference>
<dbReference type="AlphaFoldDB" id="A0A5C0SAW4"/>
<dbReference type="SUPFAM" id="SSF47413">
    <property type="entry name" value="lambda repressor-like DNA-binding domains"/>
    <property type="match status" value="1"/>
</dbReference>
<protein>
    <submittedName>
        <fullName evidence="2">Helix-turn-helix domain-containing protein</fullName>
    </submittedName>
</protein>
<dbReference type="CDD" id="cd00093">
    <property type="entry name" value="HTH_XRE"/>
    <property type="match status" value="1"/>
</dbReference>
<dbReference type="PROSITE" id="PS50943">
    <property type="entry name" value="HTH_CROC1"/>
    <property type="match status" value="1"/>
</dbReference>
<name>A0A5C0SAW4_CRATE</name>
<evidence type="ECO:0000313" key="3">
    <source>
        <dbReference type="Proteomes" id="UP000324646"/>
    </source>
</evidence>
<dbReference type="GO" id="GO:0003677">
    <property type="term" value="F:DNA binding"/>
    <property type="evidence" value="ECO:0007669"/>
    <property type="project" value="InterPro"/>
</dbReference>
<feature type="domain" description="HTH cro/C1-type" evidence="1">
    <location>
        <begin position="7"/>
        <end position="61"/>
    </location>
</feature>
<dbReference type="KEGG" id="crs:FQB35_04685"/>
<sequence length="66" mass="7957">MGVKNRLKEIRMKEYMMSQKDFSNMLKINYHQYTKYEKNTIPVLETALQIAKKLNKPVEEIFCLDE</sequence>
<dbReference type="InterPro" id="IPR001387">
    <property type="entry name" value="Cro/C1-type_HTH"/>
</dbReference>
<gene>
    <name evidence="2" type="ORF">FQB35_04685</name>
</gene>
<evidence type="ECO:0000259" key="1">
    <source>
        <dbReference type="PROSITE" id="PS50943"/>
    </source>
</evidence>
<accession>A0A5C0SAW4</accession>
<dbReference type="Proteomes" id="UP000324646">
    <property type="component" value="Chromosome"/>
</dbReference>